<name>A0A1K2IDH4_9FLAO</name>
<dbReference type="RefSeq" id="WP_072406505.1">
    <property type="nucleotide sequence ID" value="NZ_FPKW01000001.1"/>
</dbReference>
<reference evidence="2" key="1">
    <citation type="submission" date="2016-10" db="EMBL/GenBank/DDBJ databases">
        <authorList>
            <person name="Varghese N."/>
            <person name="Submissions S."/>
        </authorList>
    </citation>
    <scope>NUCLEOTIDE SEQUENCE [LARGE SCALE GENOMIC DNA]</scope>
    <source>
        <strain evidence="2">SUR2</strain>
    </source>
</reference>
<evidence type="ECO:0000313" key="1">
    <source>
        <dbReference type="EMBL" id="SFZ90310.1"/>
    </source>
</evidence>
<keyword evidence="2" id="KW-1185">Reference proteome</keyword>
<dbReference type="GO" id="GO:0016788">
    <property type="term" value="F:hydrolase activity, acting on ester bonds"/>
    <property type="evidence" value="ECO:0007669"/>
    <property type="project" value="UniProtKB-ARBA"/>
</dbReference>
<dbReference type="SUPFAM" id="SSF52266">
    <property type="entry name" value="SGNH hydrolase"/>
    <property type="match status" value="1"/>
</dbReference>
<dbReference type="EMBL" id="FPKW01000001">
    <property type="protein sequence ID" value="SFZ90310.1"/>
    <property type="molecule type" value="Genomic_DNA"/>
</dbReference>
<protein>
    <recommendedName>
        <fullName evidence="3">GDSL-like Lipase/Acylhydrolase family protein</fullName>
    </recommendedName>
</protein>
<accession>A0A1K2IDH4</accession>
<organism evidence="1 2">
    <name type="scientific">Chryseobacterium limigenitum</name>
    <dbReference type="NCBI Taxonomy" id="1612149"/>
    <lineage>
        <taxon>Bacteria</taxon>
        <taxon>Pseudomonadati</taxon>
        <taxon>Bacteroidota</taxon>
        <taxon>Flavobacteriia</taxon>
        <taxon>Flavobacteriales</taxon>
        <taxon>Weeksellaceae</taxon>
        <taxon>Chryseobacterium group</taxon>
        <taxon>Chryseobacterium</taxon>
    </lineage>
</organism>
<proteinExistence type="predicted"/>
<evidence type="ECO:0008006" key="3">
    <source>
        <dbReference type="Google" id="ProtNLM"/>
    </source>
</evidence>
<dbReference type="InterPro" id="IPR036514">
    <property type="entry name" value="SGNH_hydro_sf"/>
</dbReference>
<dbReference type="OrthoDB" id="9761723at2"/>
<dbReference type="Proteomes" id="UP000182034">
    <property type="component" value="Unassembled WGS sequence"/>
</dbReference>
<gene>
    <name evidence="1" type="ORF">SAMN05216324_101304</name>
</gene>
<dbReference type="Gene3D" id="3.40.50.1110">
    <property type="entry name" value="SGNH hydrolase"/>
    <property type="match status" value="1"/>
</dbReference>
<evidence type="ECO:0000313" key="2">
    <source>
        <dbReference type="Proteomes" id="UP000182034"/>
    </source>
</evidence>
<dbReference type="STRING" id="1612149.SAMN05216324_101304"/>
<sequence length="312" mass="36638">MKKFIKNIALFVFPVLVILMTMEPFLRKIPNEYSVKDNYLKKNSNTIDVLYLGSSHIYFGLNPEFSKYKAYNASYISQSINLDWLILNKYKENWKNLKFIVLPADYISMYSTLNTAKDEWRIKNYNLYYGFGIGINPVNYLEIFQGKFQDHVKKINEFYFEKKQAEIVSNNVGFGISYKFPSHNDIAKTSIETIKRHSVDIDNRVYHNNFKENLIAIDNIVDFAVKRKIKVIFISTPVSKEYFKGSNNLQLKKSLEVFKNLAKEKPVTCFYVDYMQNKEFTDDDLYDGDHLNDRGAQKLTHLLDSEITKLSQ</sequence>
<dbReference type="AlphaFoldDB" id="A0A1K2IDH4"/>